<dbReference type="InterPro" id="IPR024078">
    <property type="entry name" value="LmbE-like_dom_sf"/>
</dbReference>
<dbReference type="InterPro" id="IPR003737">
    <property type="entry name" value="GlcNAc_PI_deacetylase-related"/>
</dbReference>
<protein>
    <submittedName>
        <fullName evidence="2">N-acetylglucosaminyl deacetylase, LmbE family</fullName>
    </submittedName>
</protein>
<dbReference type="Gene3D" id="3.40.50.10320">
    <property type="entry name" value="LmbE-like"/>
    <property type="match status" value="1"/>
</dbReference>
<accession>A0AAQ1JXZ5</accession>
<dbReference type="AlphaFoldDB" id="A0AAQ1JXZ5"/>
<reference evidence="2 3" key="1">
    <citation type="submission" date="2016-10" db="EMBL/GenBank/DDBJ databases">
        <authorList>
            <person name="Varghese N."/>
            <person name="Submissions S."/>
        </authorList>
    </citation>
    <scope>NUCLEOTIDE SEQUENCE [LARGE SCALE GENOMIC DNA]</scope>
    <source>
        <strain evidence="2 3">LMG 22274</strain>
    </source>
</reference>
<feature type="compositionally biased region" description="Polar residues" evidence="1">
    <location>
        <begin position="259"/>
        <end position="274"/>
    </location>
</feature>
<feature type="region of interest" description="Disordered" evidence="1">
    <location>
        <begin position="250"/>
        <end position="274"/>
    </location>
</feature>
<dbReference type="RefSeq" id="WP_074987229.1">
    <property type="nucleotide sequence ID" value="NZ_CADFGN010000019.1"/>
</dbReference>
<organism evidence="2 3">
    <name type="scientific">Paraburkholderia tropica</name>
    <dbReference type="NCBI Taxonomy" id="92647"/>
    <lineage>
        <taxon>Bacteria</taxon>
        <taxon>Pseudomonadati</taxon>
        <taxon>Pseudomonadota</taxon>
        <taxon>Betaproteobacteria</taxon>
        <taxon>Burkholderiales</taxon>
        <taxon>Burkholderiaceae</taxon>
        <taxon>Paraburkholderia</taxon>
    </lineage>
</organism>
<gene>
    <name evidence="2" type="ORF">SAMN05216550_1264</name>
</gene>
<comment type="caution">
    <text evidence="2">The sequence shown here is derived from an EMBL/GenBank/DDBJ whole genome shotgun (WGS) entry which is preliminary data.</text>
</comment>
<dbReference type="EMBL" id="FNZM01000026">
    <property type="protein sequence ID" value="SEK13946.1"/>
    <property type="molecule type" value="Genomic_DNA"/>
</dbReference>
<evidence type="ECO:0000256" key="1">
    <source>
        <dbReference type="SAM" id="MobiDB-lite"/>
    </source>
</evidence>
<proteinExistence type="predicted"/>
<dbReference type="Proteomes" id="UP000183529">
    <property type="component" value="Unassembled WGS sequence"/>
</dbReference>
<name>A0AAQ1JXZ5_9BURK</name>
<evidence type="ECO:0000313" key="3">
    <source>
        <dbReference type="Proteomes" id="UP000183529"/>
    </source>
</evidence>
<sequence length="274" mass="29817">MSLRRTTGVAKGTKKKPNAPPRLFVVSPHLDDAVLSCGNLLARCAGSVVCTVFAGRPREPMRTEWDAASGFADAHEAIAARWREDETALALCGATAVWLDFLDSQYGETPRVDDVAEALDAQFRRFDECVPVCPLGLGHCDHELVGAACRQLLDSGRLERYIAYEDAIYRATPGVLSDGLARVAQAGLRARPVRASAFGAPTLRRVWATKRSALRAYSSQARAFSGFPPDVARIERFWCVRPISRTQRGVGEKAKALSNDRSQSLGVSHSSDSE</sequence>
<dbReference type="Pfam" id="PF02585">
    <property type="entry name" value="PIG-L"/>
    <property type="match status" value="1"/>
</dbReference>
<dbReference type="SUPFAM" id="SSF102588">
    <property type="entry name" value="LmbE-like"/>
    <property type="match status" value="1"/>
</dbReference>
<evidence type="ECO:0000313" key="2">
    <source>
        <dbReference type="EMBL" id="SEK13946.1"/>
    </source>
</evidence>
<feature type="region of interest" description="Disordered" evidence="1">
    <location>
        <begin position="1"/>
        <end position="20"/>
    </location>
</feature>